<keyword evidence="5" id="KW-0479">Metal-binding</keyword>
<comment type="cofactor">
    <cofactor evidence="1">
        <name>Fe(2+)</name>
        <dbReference type="ChEBI" id="CHEBI:29033"/>
    </cofactor>
</comment>
<evidence type="ECO:0000256" key="16">
    <source>
        <dbReference type="ARBA" id="ARBA00049349"/>
    </source>
</evidence>
<dbReference type="EC" id="1.14.11.66" evidence="4"/>
<dbReference type="Gene3D" id="2.60.120.650">
    <property type="entry name" value="Cupin"/>
    <property type="match status" value="1"/>
</dbReference>
<evidence type="ECO:0000313" key="21">
    <source>
        <dbReference type="Proteomes" id="UP001652741"/>
    </source>
</evidence>
<evidence type="ECO:0000256" key="3">
    <source>
        <dbReference type="ARBA" id="ARBA00009711"/>
    </source>
</evidence>
<organism evidence="21 22">
    <name type="scientific">Salmo salar</name>
    <name type="common">Atlantic salmon</name>
    <dbReference type="NCBI Taxonomy" id="8030"/>
    <lineage>
        <taxon>Eukaryota</taxon>
        <taxon>Metazoa</taxon>
        <taxon>Chordata</taxon>
        <taxon>Craniata</taxon>
        <taxon>Vertebrata</taxon>
        <taxon>Euteleostomi</taxon>
        <taxon>Actinopterygii</taxon>
        <taxon>Neopterygii</taxon>
        <taxon>Teleostei</taxon>
        <taxon>Protacanthopterygii</taxon>
        <taxon>Salmoniformes</taxon>
        <taxon>Salmonidae</taxon>
        <taxon>Salmoninae</taxon>
        <taxon>Salmo</taxon>
    </lineage>
</organism>
<reference evidence="22" key="1">
    <citation type="submission" date="2025-08" db="UniProtKB">
        <authorList>
            <consortium name="RefSeq"/>
        </authorList>
    </citation>
    <scope>IDENTIFICATION</scope>
</reference>
<dbReference type="RefSeq" id="XP_045568437.1">
    <property type="nucleotide sequence ID" value="XM_045712481.1"/>
</dbReference>
<dbReference type="CDD" id="cd20465">
    <property type="entry name" value="Tudor_JMJD2C_rpt1"/>
    <property type="match status" value="1"/>
</dbReference>
<comment type="similarity">
    <text evidence="3">Belongs to the JHDM3 histone demethylase family.</text>
</comment>
<feature type="compositionally biased region" description="Acidic residues" evidence="17">
    <location>
        <begin position="419"/>
        <end position="429"/>
    </location>
</feature>
<dbReference type="SUPFAM" id="SSF63748">
    <property type="entry name" value="Tudor/PWWP/MBT"/>
    <property type="match status" value="2"/>
</dbReference>
<comment type="subcellular location">
    <subcellularLocation>
        <location evidence="2">Nucleus</location>
    </subcellularLocation>
</comment>
<evidence type="ECO:0000256" key="10">
    <source>
        <dbReference type="ARBA" id="ARBA00022964"/>
    </source>
</evidence>
<protein>
    <recommendedName>
        <fullName evidence="4">[histone H3]-trimethyl-L-lysine(9) demethylase</fullName>
        <ecNumber evidence="4">1.14.11.66</ecNumber>
    </recommendedName>
</protein>
<dbReference type="InterPro" id="IPR003347">
    <property type="entry name" value="JmjC_dom"/>
</dbReference>
<feature type="region of interest" description="Disordered" evidence="17">
    <location>
        <begin position="794"/>
        <end position="828"/>
    </location>
</feature>
<dbReference type="Pfam" id="PF18104">
    <property type="entry name" value="Tudor_2"/>
    <property type="match status" value="2"/>
</dbReference>
<feature type="region of interest" description="Disordered" evidence="17">
    <location>
        <begin position="1478"/>
        <end position="1506"/>
    </location>
</feature>
<feature type="region of interest" description="Disordered" evidence="17">
    <location>
        <begin position="1176"/>
        <end position="1198"/>
    </location>
</feature>
<keyword evidence="13" id="KW-0805">Transcription regulation</keyword>
<accession>A0ABM3EBJ6</accession>
<dbReference type="PANTHER" id="PTHR10694">
    <property type="entry name" value="LYSINE-SPECIFIC DEMETHYLASE"/>
    <property type="match status" value="1"/>
</dbReference>
<feature type="region of interest" description="Disordered" evidence="17">
    <location>
        <begin position="1352"/>
        <end position="1375"/>
    </location>
</feature>
<feature type="compositionally biased region" description="Low complexity" evidence="17">
    <location>
        <begin position="657"/>
        <end position="671"/>
    </location>
</feature>
<dbReference type="SMART" id="SM00545">
    <property type="entry name" value="JmjN"/>
    <property type="match status" value="1"/>
</dbReference>
<evidence type="ECO:0000256" key="9">
    <source>
        <dbReference type="ARBA" id="ARBA00022853"/>
    </source>
</evidence>
<dbReference type="PANTHER" id="PTHR10694:SF104">
    <property type="entry name" value="LYSINE-SPECIFIC DEMETHYLASE 4C"/>
    <property type="match status" value="1"/>
</dbReference>
<dbReference type="Gene3D" id="3.30.40.10">
    <property type="entry name" value="Zinc/RING finger domain, C3HC4 (zinc finger)"/>
    <property type="match status" value="2"/>
</dbReference>
<keyword evidence="10" id="KW-0223">Dioxygenase</keyword>
<evidence type="ECO:0000256" key="12">
    <source>
        <dbReference type="ARBA" id="ARBA00023004"/>
    </source>
</evidence>
<feature type="domain" description="JmjN" evidence="18">
    <location>
        <begin position="15"/>
        <end position="57"/>
    </location>
</feature>
<keyword evidence="15" id="KW-0539">Nucleus</keyword>
<evidence type="ECO:0000259" key="18">
    <source>
        <dbReference type="PROSITE" id="PS51183"/>
    </source>
</evidence>
<dbReference type="SMART" id="SM00558">
    <property type="entry name" value="JmjC"/>
    <property type="match status" value="1"/>
</dbReference>
<feature type="compositionally biased region" description="Acidic residues" evidence="17">
    <location>
        <begin position="1296"/>
        <end position="1322"/>
    </location>
</feature>
<dbReference type="Proteomes" id="UP001652741">
    <property type="component" value="Unplaced"/>
</dbReference>
<sequence>MSSDSGSQTPGSKGIMTFHPTAEEFQNFSRYIAYMEYQGAHQAGLAKVVPPKDWKPRKSYDDIDDLVIPAPIQQVMTGQSGLFTQYNIQKKPMTVREFRKTANSDKFCSPRYANFEELERKYWKKVTNNPPIYGADVNGTLYDPDVTDWNIGKLNTILDTVEHANGITIEGVNTPYLYFGMWKTSFSWHTEDMDLYSINYLHFGEPKSWYAIPPEHGKRLERLATGFFPNGFKGCEAFLRHKMTLISPSILKKYSIPFDKITQEAGEFMITFPYGYHAGFNHGFNCAESTNFASVRWIDYGKVATQCTCSKDMVKISMDPFVKWFQPDRYAVWKLGKDSCPLDHTRATPATTPELQNWLQRSRVKTPVSSSLPHPRTRSKRLRTSEEPVALEGCSVLGRRRGLGGTLGPKVRRGCRAGEDEEDEEEGEGEDHTENTLRLPGPCRQMCVVKVNRMEVESDRLAFPCPPETLRPSSFPSPSSVFASLSSPSSVFASRPSPSLTPVSVDTTEQGTGVGTHPSPHLHPTNPPQNPSGSEFAEVIKGPHQRSEAAPTPAQSERREIPGGPFKSVCIESTPLGLVPEDCSMDVHPSPDPLRTRLPSPRTVHPTGAQGCTDSACGPGAFQSSSSYVEKSSLNLTSTLAPSTEYKMDTCQGTAVNTNTTTTTTTHSSHNSESRTPALYNDISTNTDSGPRGCVISSPSSGPANLFRCSEQNCTPIENCSSLPMYTTHNCVPIQNPSLPKCSLQDCSPPLLQRNNGVDMPFLTPELSGEMRFCPPLPPVLTQEMPSLTLAVSGGHTEVKGPRSSSSSSSTGPHGGALTLPDLPDSHPVLAPVLQRETPTTLSSETETLTDEVCEVELASKKSEEEDFRPLALYSDWCLGSTEDHHRPELDLQLAAFVANATSNARPKMAPSRHSGPTEDHHRPELELQLAAYAASATSDAQPKMDASLHKMPAAASHLEALPIQTLSEAVLTTENHCSRTSTEIQASNNNHMLCDVTLLPTQQIHKHRSSTATAAVSMDSNSEGSSQRDNVFRDSSTKGLCLASTSLTSKDKLAHSSELSELNDHSATLQHQNNNDQTPHSNMDAVCSSRNVESICSSQNVESICISRNMDSVCSSQSLYLEPKPFSDGIWKNLNSQSPAVLIESLHHPELPADYTHDALPYTMWTEPQCKEVTDLDHETETDDQDPEGHGDGPLTWAQLESTSLGSAGVGEPLGLCGDFELQRGEVEAAEALALCRELGVEREAEGALEPDPPESPLEERLGEGEEEGVSDMDEGDSEDEGQSSTREESSSESSEGEAEEEEEEEEGEEDYDNDLSDFECGDLGLEPGEVCTYPAAPLVKRTSKSWRRPLRKPTARAVPSTVKQQAVSDDEPPEVSLIEGEEQEAEPWAKPLLFLWQNRKCYFTAEREYNANAAKMLPHCAVCTLFMPYYQPEDRDILLSQTLLLICLSPPSLRTETYYYLKLSFYLRTELIASSPSRPPLSRHPLPPSPTTSRTRGGPGGVRRSKPLLPEICFSYREQTCPPTPTNALLQEDGTSPLLTCQGCCLQVHASCYGVAADDVSEDWSCDRCADGTLTAECCLCNLRGGALKKTTDDKWAHVMCAVALSEVWFRDEVRRSPIDTSRIPMQRYKLKCIYCRKRCVRRGQGGGGACIQCSCGRCPTSFHVTCAHAAGVTMEPDDWPYVVSITCHRHQSRSSSAQRLAFQKDIVLGQTVISKHKNLRYYSSKVTQVTSQTFYEVMFDDGSFSNDTYPEDIVSRDCACLGPPEVGEAVQVKWPDGLFYGAKYQGSNTSYMYQVEFEDGSQVVAKREDVYTLDEDLPKKVKGRLSTASSMRFQDAFFTTQGERKRQRTPNSRFQKDYVALPGLLTASKSTWEPRSPKGK</sequence>
<evidence type="ECO:0000256" key="5">
    <source>
        <dbReference type="ARBA" id="ARBA00022723"/>
    </source>
</evidence>
<gene>
    <name evidence="22" type="primary">LOC123733119</name>
</gene>
<keyword evidence="6" id="KW-0677">Repeat</keyword>
<feature type="region of interest" description="Disordered" evidence="17">
    <location>
        <begin position="1245"/>
        <end position="1325"/>
    </location>
</feature>
<keyword evidence="9" id="KW-0156">Chromatin regulator</keyword>
<dbReference type="SUPFAM" id="SSF57903">
    <property type="entry name" value="FYVE/PHD zinc finger"/>
    <property type="match status" value="1"/>
</dbReference>
<proteinExistence type="inferred from homology"/>
<keyword evidence="11" id="KW-0560">Oxidoreductase</keyword>
<dbReference type="Gene3D" id="2.30.30.140">
    <property type="match status" value="1"/>
</dbReference>
<dbReference type="SUPFAM" id="SSF51197">
    <property type="entry name" value="Clavaminate synthase-like"/>
    <property type="match status" value="1"/>
</dbReference>
<feature type="domain" description="PHD-type" evidence="20">
    <location>
        <begin position="1577"/>
        <end position="1694"/>
    </location>
</feature>
<feature type="region of interest" description="Disordered" evidence="17">
    <location>
        <begin position="657"/>
        <end position="677"/>
    </location>
</feature>
<feature type="region of interest" description="Disordered" evidence="17">
    <location>
        <begin position="403"/>
        <end position="439"/>
    </location>
</feature>
<comment type="catalytic activity">
    <reaction evidence="16">
        <text>N(6),N(6),N(6)-trimethyl-L-lysyl(9)-[histone H3] + 2 2-oxoglutarate + 2 O2 = N(6)-methyl-L-lysyl(9)-[histone H3] + 2 formaldehyde + 2 succinate + 2 CO2</text>
        <dbReference type="Rhea" id="RHEA:60200"/>
        <dbReference type="Rhea" id="RHEA-COMP:15538"/>
        <dbReference type="Rhea" id="RHEA-COMP:15542"/>
        <dbReference type="ChEBI" id="CHEBI:15379"/>
        <dbReference type="ChEBI" id="CHEBI:16526"/>
        <dbReference type="ChEBI" id="CHEBI:16810"/>
        <dbReference type="ChEBI" id="CHEBI:16842"/>
        <dbReference type="ChEBI" id="CHEBI:30031"/>
        <dbReference type="ChEBI" id="CHEBI:61929"/>
        <dbReference type="ChEBI" id="CHEBI:61961"/>
        <dbReference type="EC" id="1.14.11.66"/>
    </reaction>
</comment>
<feature type="domain" description="JmjC" evidence="19">
    <location>
        <begin position="143"/>
        <end position="309"/>
    </location>
</feature>
<dbReference type="Pfam" id="PF02373">
    <property type="entry name" value="JmjC"/>
    <property type="match status" value="1"/>
</dbReference>
<feature type="region of interest" description="Disordered" evidence="17">
    <location>
        <begin position="1006"/>
        <end position="1033"/>
    </location>
</feature>
<feature type="region of interest" description="Disordered" evidence="17">
    <location>
        <begin position="581"/>
        <end position="615"/>
    </location>
</feature>
<dbReference type="InterPro" id="IPR040477">
    <property type="entry name" value="KDM4-like_Tudor"/>
</dbReference>
<dbReference type="Pfam" id="PF13831">
    <property type="entry name" value="PHD_2"/>
    <property type="match status" value="1"/>
</dbReference>
<evidence type="ECO:0000256" key="11">
    <source>
        <dbReference type="ARBA" id="ARBA00023002"/>
    </source>
</evidence>
<dbReference type="InterPro" id="IPR019787">
    <property type="entry name" value="Znf_PHD-finger"/>
</dbReference>
<dbReference type="Gene3D" id="3.10.330.70">
    <property type="match status" value="1"/>
</dbReference>
<evidence type="ECO:0000256" key="17">
    <source>
        <dbReference type="SAM" id="MobiDB-lite"/>
    </source>
</evidence>
<feature type="compositionally biased region" description="Polar residues" evidence="17">
    <location>
        <begin position="500"/>
        <end position="511"/>
    </location>
</feature>
<keyword evidence="14" id="KW-0804">Transcription</keyword>
<evidence type="ECO:0000313" key="22">
    <source>
        <dbReference type="RefSeq" id="XP_045568437.1"/>
    </source>
</evidence>
<dbReference type="InterPro" id="IPR034732">
    <property type="entry name" value="EPHD"/>
</dbReference>
<dbReference type="GeneID" id="123733119"/>
<dbReference type="PROSITE" id="PS51184">
    <property type="entry name" value="JMJC"/>
    <property type="match status" value="1"/>
</dbReference>
<feature type="compositionally biased region" description="Acidic residues" evidence="17">
    <location>
        <begin position="1266"/>
        <end position="1283"/>
    </location>
</feature>
<dbReference type="SMART" id="SM00249">
    <property type="entry name" value="PHD"/>
    <property type="match status" value="2"/>
</dbReference>
<keyword evidence="21" id="KW-1185">Reference proteome</keyword>
<feature type="region of interest" description="Disordered" evidence="17">
    <location>
        <begin position="463"/>
        <end position="568"/>
    </location>
</feature>
<evidence type="ECO:0000259" key="19">
    <source>
        <dbReference type="PROSITE" id="PS51184"/>
    </source>
</evidence>
<evidence type="ECO:0000256" key="4">
    <source>
        <dbReference type="ARBA" id="ARBA00012900"/>
    </source>
</evidence>
<dbReference type="SMART" id="SM00333">
    <property type="entry name" value="TUDOR"/>
    <property type="match status" value="2"/>
</dbReference>
<dbReference type="PROSITE" id="PS51805">
    <property type="entry name" value="EPHD"/>
    <property type="match status" value="1"/>
</dbReference>
<keyword evidence="8" id="KW-0862">Zinc</keyword>
<evidence type="ECO:0000256" key="2">
    <source>
        <dbReference type="ARBA" id="ARBA00004123"/>
    </source>
</evidence>
<evidence type="ECO:0000259" key="20">
    <source>
        <dbReference type="PROSITE" id="PS51805"/>
    </source>
</evidence>
<evidence type="ECO:0000256" key="14">
    <source>
        <dbReference type="ARBA" id="ARBA00023163"/>
    </source>
</evidence>
<dbReference type="PROSITE" id="PS51183">
    <property type="entry name" value="JMJN"/>
    <property type="match status" value="1"/>
</dbReference>
<dbReference type="InterPro" id="IPR001965">
    <property type="entry name" value="Znf_PHD"/>
</dbReference>
<name>A0ABM3EBJ6_SALSA</name>
<feature type="compositionally biased region" description="Polar residues" evidence="17">
    <location>
        <begin position="1011"/>
        <end position="1030"/>
    </location>
</feature>
<evidence type="ECO:0000256" key="6">
    <source>
        <dbReference type="ARBA" id="ARBA00022737"/>
    </source>
</evidence>
<dbReference type="InterPro" id="IPR003349">
    <property type="entry name" value="JmjN"/>
</dbReference>
<evidence type="ECO:0000256" key="13">
    <source>
        <dbReference type="ARBA" id="ARBA00023015"/>
    </source>
</evidence>
<dbReference type="InterPro" id="IPR011011">
    <property type="entry name" value="Znf_FYVE_PHD"/>
</dbReference>
<dbReference type="Pfam" id="PF13832">
    <property type="entry name" value="zf-HC5HC2H_2"/>
    <property type="match status" value="1"/>
</dbReference>
<evidence type="ECO:0000256" key="1">
    <source>
        <dbReference type="ARBA" id="ARBA00001954"/>
    </source>
</evidence>
<dbReference type="Pfam" id="PF02375">
    <property type="entry name" value="JmjN"/>
    <property type="match status" value="1"/>
</dbReference>
<dbReference type="InterPro" id="IPR002999">
    <property type="entry name" value="Tudor"/>
</dbReference>
<keyword evidence="12" id="KW-0408">Iron</keyword>
<feature type="region of interest" description="Disordered" evidence="17">
    <location>
        <begin position="362"/>
        <end position="386"/>
    </location>
</feature>
<evidence type="ECO:0000256" key="7">
    <source>
        <dbReference type="ARBA" id="ARBA00022771"/>
    </source>
</evidence>
<dbReference type="InterPro" id="IPR013083">
    <property type="entry name" value="Znf_RING/FYVE/PHD"/>
</dbReference>
<feature type="compositionally biased region" description="Low complexity" evidence="17">
    <location>
        <begin position="470"/>
        <end position="498"/>
    </location>
</feature>
<evidence type="ECO:0000256" key="15">
    <source>
        <dbReference type="ARBA" id="ARBA00023242"/>
    </source>
</evidence>
<evidence type="ECO:0000256" key="8">
    <source>
        <dbReference type="ARBA" id="ARBA00022833"/>
    </source>
</evidence>
<keyword evidence="7" id="KW-0863">Zinc-finger</keyword>